<evidence type="ECO:0000256" key="1">
    <source>
        <dbReference type="ARBA" id="ARBA00004167"/>
    </source>
</evidence>
<evidence type="ECO:0000313" key="7">
    <source>
        <dbReference type="EMBL" id="QEA40943.1"/>
    </source>
</evidence>
<dbReference type="EMBL" id="CP042382">
    <property type="protein sequence ID" value="QEA40943.1"/>
    <property type="molecule type" value="Genomic_DNA"/>
</dbReference>
<keyword evidence="3" id="KW-1133">Transmembrane helix</keyword>
<evidence type="ECO:0000256" key="3">
    <source>
        <dbReference type="ARBA" id="ARBA00022989"/>
    </source>
</evidence>
<comment type="subcellular location">
    <subcellularLocation>
        <location evidence="1">Membrane</location>
        <topology evidence="1">Single-pass membrane protein</topology>
    </subcellularLocation>
</comment>
<keyword evidence="2" id="KW-0812">Transmembrane</keyword>
<dbReference type="Proteomes" id="UP000321272">
    <property type="component" value="Chromosome"/>
</dbReference>
<evidence type="ECO:0000256" key="4">
    <source>
        <dbReference type="ARBA" id="ARBA00023136"/>
    </source>
</evidence>
<accession>A0A5B8T1L8</accession>
<keyword evidence="4" id="KW-0472">Membrane</keyword>
<dbReference type="GO" id="GO:0005886">
    <property type="term" value="C:plasma membrane"/>
    <property type="evidence" value="ECO:0007669"/>
    <property type="project" value="InterPro"/>
</dbReference>
<dbReference type="OrthoDB" id="5555605at2"/>
<dbReference type="PANTHER" id="PTHR36985:SF1">
    <property type="entry name" value="TRANSLOCATION AND ASSEMBLY MODULE SUBUNIT TAMB"/>
    <property type="match status" value="1"/>
</dbReference>
<organism evidence="7 8">
    <name type="scientific">Pistricoccus aurantiacus</name>
    <dbReference type="NCBI Taxonomy" id="1883414"/>
    <lineage>
        <taxon>Bacteria</taxon>
        <taxon>Pseudomonadati</taxon>
        <taxon>Pseudomonadota</taxon>
        <taxon>Gammaproteobacteria</taxon>
        <taxon>Oceanospirillales</taxon>
        <taxon>Halomonadaceae</taxon>
        <taxon>Pistricoccus</taxon>
    </lineage>
</organism>
<feature type="compositionally biased region" description="Basic and acidic residues" evidence="5">
    <location>
        <begin position="395"/>
        <end position="411"/>
    </location>
</feature>
<dbReference type="PANTHER" id="PTHR36985">
    <property type="entry name" value="TRANSLOCATION AND ASSEMBLY MODULE SUBUNIT TAMB"/>
    <property type="match status" value="1"/>
</dbReference>
<sequence length="1350" mass="144984">MPIFLIGLILFLLGLGLSPWGTAWLLEQGQNRGWYSFESVEGSPLDDLVIKNLELTSGPVQGTIAHLKIDWAKDCVLSGKLCLDKLDVDGADLALVAGDQPAEQEPAQEDEAAGGDIILPFPIEIRDVNLDNVSFRLADGTRIAWREFSTGATLENNTFELSPTHWREILVTLPVTSGQALTAAPASEASTEEGDSTPETLIAAPIDASIALRSPLPASVAPTLETAKQVPLDERERLELPEVHLPIQIEAPRIAVENLRFKAPADTFVVDRLELALSGHDSTVTIEPLSVSSPMADAALVAQVELQGDYPLTASFSSELYLPERMPALSGQQMELELTGSLADLNLRLETQGPVTANLSATLDALDPTLPFDASLEASSLRWPLEGADTQVADEQAKKEEAKEDAKKENAEEGGPDSTPQEPYRVKNLALEARGSLTGYRTSLQLSASGPQFDETRLLLEGEGDLSRFAWQPLELTTADGGSLTSQGKVDWQDALKLETSLTLNGLDPGAFTEAVQGNLNGNARLSFTQTDAGWRVALPTLDIDGELQDLPLSLEASLAGNSDMHWDVDRLLLNQGENRLTARGQIAERISLNGEIRAPALQAISPELDGVLQGDFALGGTLKAPRIDVDLQGSDLRFADNRLDSLALDANVEGAEDPKLDITLRIRQLEAAGQRLDSVDLTLDGKLSDHRLDLNSQAAPDMPFSRAELVLVGGLNKQRTRYKGQLSPLNVDTQYGDLSLDDPLDFTANLDEGSIGVQPFCLRRQQGGGLCLTEPLEASAKQGKATLALRQLPMSMFAASVPEGWDLDGETNGDIQASWSGGGSQWQLASDFKSELGLQGTDAYGQPWSLPGSSLNIEIDATQRQAKADLELSLAEAGRLLLDTTIDDPQNIGSLSGELRLEDIRLEPYRRLIAGMEKLNGTLGGRVAIGGNLEAPSLNGDIRLTGLEAKGAEVPVEVEDGEINVNLDGNQGAIDGYIDGEEGRLNLDGSAAWPSPSEWRAQIDIDGQEDPLLVILPDFGRLKIAPDLRVQVDPELLKVRGQVRIPWARLEVGKIPPSAVSPSGDEVIITREDDRRAAQEAEERRRALENGQAQVGESTSQALAKAGMATDIRIDLVLGPDMQLEAYGLESGLRGNLQVRQQNGPVQLFGDVNLEEGRFRAYGQDLLIRQGQITFSGPAGQPLLQFEAIRNPEKTEDQVIAGLRVTGPAEAPNLEIFSEPAMNESRALSYLLRGRAPENTGDTGGALTSALIGLSISRTGGAVSQVGQAFGVDDLTLDTAGSGEDSQVVVRGQLTDDLQISYGVGVFSPIAELTLRYSLWRNLYLQAVSGAAQAVDLIYSFQLGKPDGE</sequence>
<dbReference type="InterPro" id="IPR007452">
    <property type="entry name" value="TamB_C"/>
</dbReference>
<evidence type="ECO:0000256" key="5">
    <source>
        <dbReference type="SAM" id="MobiDB-lite"/>
    </source>
</evidence>
<reference evidence="7 8" key="1">
    <citation type="submission" date="2019-06" db="EMBL/GenBank/DDBJ databases">
        <title>Genome analyses of bacteria isolated from kimchi.</title>
        <authorList>
            <person name="Lee S."/>
            <person name="Ahn S."/>
            <person name="Roh S."/>
        </authorList>
    </citation>
    <scope>NUCLEOTIDE SEQUENCE [LARGE SCALE GENOMIC DNA]</scope>
    <source>
        <strain evidence="7 8">CBA4606</strain>
    </source>
</reference>
<feature type="region of interest" description="Disordered" evidence="5">
    <location>
        <begin position="383"/>
        <end position="424"/>
    </location>
</feature>
<evidence type="ECO:0000256" key="2">
    <source>
        <dbReference type="ARBA" id="ARBA00022692"/>
    </source>
</evidence>
<feature type="domain" description="Translocation and assembly module TamB C-terminal" evidence="6">
    <location>
        <begin position="980"/>
        <end position="1342"/>
    </location>
</feature>
<dbReference type="GO" id="GO:0097347">
    <property type="term" value="C:TAM protein secretion complex"/>
    <property type="evidence" value="ECO:0007669"/>
    <property type="project" value="TreeGrafter"/>
</dbReference>
<name>A0A5B8T1L8_9GAMM</name>
<feature type="region of interest" description="Disordered" evidence="5">
    <location>
        <begin position="1076"/>
        <end position="1100"/>
    </location>
</feature>
<feature type="compositionally biased region" description="Basic and acidic residues" evidence="5">
    <location>
        <begin position="1076"/>
        <end position="1089"/>
    </location>
</feature>
<protein>
    <submittedName>
        <fullName evidence="7">Translocation/assembly module TamB</fullName>
    </submittedName>
</protein>
<evidence type="ECO:0000313" key="8">
    <source>
        <dbReference type="Proteomes" id="UP000321272"/>
    </source>
</evidence>
<dbReference type="Pfam" id="PF04357">
    <property type="entry name" value="TamB"/>
    <property type="match status" value="1"/>
</dbReference>
<dbReference type="GO" id="GO:0009306">
    <property type="term" value="P:protein secretion"/>
    <property type="evidence" value="ECO:0007669"/>
    <property type="project" value="InterPro"/>
</dbReference>
<evidence type="ECO:0000259" key="6">
    <source>
        <dbReference type="Pfam" id="PF04357"/>
    </source>
</evidence>
<proteinExistence type="predicted"/>
<dbReference type="KEGG" id="paur:FGL86_13350"/>
<keyword evidence="8" id="KW-1185">Reference proteome</keyword>
<gene>
    <name evidence="7" type="ORF">FGL86_13350</name>
</gene>